<dbReference type="SMART" id="SM00912">
    <property type="entry name" value="Haemagg_act"/>
    <property type="match status" value="1"/>
</dbReference>
<feature type="compositionally biased region" description="Polar residues" evidence="1">
    <location>
        <begin position="3846"/>
        <end position="3856"/>
    </location>
</feature>
<accession>A0A4Y5Z7G7</accession>
<protein>
    <submittedName>
        <fullName evidence="3">Filamentous hemagglutinin N-terminal domain-containing protein</fullName>
    </submittedName>
</protein>
<dbReference type="NCBIfam" id="TIGR01731">
    <property type="entry name" value="fil_hemag_20aa"/>
    <property type="match status" value="31"/>
</dbReference>
<sequence>MMTVKETMARPRGAMALATLRSLALAIAFALVGTPVVSWAQQVPDAAAGAHRPGMDSAANGVPVVDIVAPNAKGVSHNKYQRFDVDQRGVILNNSASIVRTQLGGYIAGNDNLKGGEASLILNEVTSALPSNLRGYIEVGGKSAAVVIANPYGITCDGCGVINSQRFTLTTGTPVFGGSGSLDAFHVTGGSIAIGSGGLDGSVVDRTDLVARAVQVNGQLWAKDLNVVTGTNDASYADAGVRANNADAAHPSVAIDVAALGGMYAEKIRLVGTEAGVGVVSSGAIAAQAGDLELSSAGEVRLGGTTVALNNATLNAAGPVTLSGNFGTQSGNVALTAQGPLTVRGGLIAGGALTVNVAGDIDASGRLNAGNNIAVYASGALANSGLVYAGQSFDLRTGSLRNTGTIVGTGDGALRATGSIDNAAVAVSGGRLDLQAASIMNRAGAIVNAGTMLATTTTGDVVNDGSLVGNSGLAVSAQGLTNRGELGAQQGSAALTTTRDMHLDGTTVAGATLTLRAGGAVIQQGQLTANGIDADVGSLDNQGDFYARGDGQVHVSGNVSNAGALYADNRLALSADGAVSNSGTLHAGTDLALSATTLDSSKQIDATRDLSLNAQSIRLAGNVQGGRDVALTASGMLENNAAVIAGRDMAVNAGSLANGGALSATRNLALSTRGTVSGAGQLYAGQALTAEAGSLSLGVGGSVSAGDSAILHVHDGLQNAGSIVAANALSINAGSIDSTGSLGSTQGSATLSTTTGDLHLGGVTSTATGFQARSAQAFLLDGKLTGATLDVASANTMTLGGSFYTSGNAVFEAGQAMLLGGDAYADGALSLRAATSLAQSGTTHAGTDLSLQAASLSTQGTLDAARDVSLRADTLNLAGRTQAGHDLTLTVAQEVANAGLLYAGHVLSLDAASFTQAAAGEVNAAGKLSLSVTGALSSDGALIGGNGLDVHAGSLRSGGQLGTTAGDVTLTTTQGDLALAGTTVAAGRIDATSAGVLAQAGSFSASSAGLNAAGDLTLGGDTSVNGALALQAGRDLHNSGSVYTAGTLDVHAARDLDNRGSIASEQALTAIAQGAFTQDANSKLQSNGHLDVRAGSIDSAGLLAGAHDVTVASQGDATLSGVAQAGGTLGVTASGGLSNGGKLLASSGLSLDATRIGNTGEISTDGALSLHAAGTLDNQGNIYSGKALTLGGTDFTQGGSATLTGADDVGVDVSGAVTNAGKLVAAKTLDVKGASVASTGTLGTQQGDVHLLARQGDLVLGGTVASASSLDATASGALRQSGQLAATGLTLNAAGDLVTQGDVAARTAVLSSGAALKQMGTLSAESITLDGVAVSNDGRTLSSNDLTVHGSTVDIAGTLAAGLKDDGTLGTVGDLHVLADTALTAHGSLLTGHALDVQGNTLDLSYGTQRAGGDALLLARTGNIDHTGGDFAAGGALTAQASGALINRGVDGHDARLQANTLLLSAASIDNGRGKLLQTGTSALALRTAGTLDNTSGTIASNGSDLTLHGSRVVNNGGTVQLAGTGTLDVSADQDVDNRQGTIIGNGTTQVSAATTLANDGGLINAQGATTIVAGSLSNTANGAISGTSLGVTVTNGVNNAGGLLQATTGNVGVTAGSLANAGGTIQSVPGAVTLGVGGTLDNGSGIIAAGGLATLNSARLINAGTIAGGQLTVLATDTVANTGRLQSLGALDLRANNGLNNNGGAIEANGATTLNAASISNVGGRISNASTALTQVNATGGIDNRGGTLGGQGDVNLSGTSVSNTQGGTLVAAGNMTLGTGQFDNTSGNVYAGNTFNFVNAGASANNTNGKITAGRQLNLTLASLNNSGGTVQAGIDGVGGVGNVALDVHSISGQGSIIANNTLGMHLVGDYIQSAGSSIKANGGFSLAVDGQFINNGSIQAVNGLTISAANITNNTGALLNSANTQLNTGGTITNAGNIEGNTVGLHAGTVNNTGSIMGDNVTIQAATVINGADFGQATGNADYQSGTIAATNSVDIYTSYLLNRDAQIFSVGSINVAGAGRNGQGLFDTRAGQIDNISGSIQAQGSILLAANQINNVRRVLNTTSHTLTAEESAASQPLPRSDYKHTVNKVQEFETYTEYHTIDETVVNAASAQSQIVAGGNISLYGSVTNNTSTIAANGFLAVNQQGAGGGTGMVFGNENVANQSLAAGRTIQAVAVTHHIGCGWEPDLCQDNDFDTYSYRPDTDPSHYIHDNYTALGAVMSGAQGVSIGGVNVSNGGVAADGRSVGNTRLDPNAQAIGLSSVNKGNAQGAAGLPVGAQVDPATGHAPQVLGGAGQPLAGVTLPTGGIYSVRGGDSVSVDGPTVGGQITAASAGSRSAVGGVDAGALSASATGASARYAGMFGNAYLAALLGHAPSSNYLIETNARFADYSQFISSDFLLDKLGLDPARTMMRLGDGFYEQQLVTNQVTQLTGRTYLADYSSGLEEYQALMNNATQVAQAMNLSVGVALTADQVSALTQDMVWMVQQTVDGHEVLVPVVYLAKGGLGLTAQGAVIAGGDVNINATGTLSNDGTIRGENSTLLTAKDLLNSGRISSGGLTAINATGNITNLNGRIDGAGVSLVAGGDIRSENVGGLVGRGMDASSITATQGLQISAGNNLSLSGTKITAGGDALLSAGHDLTLAGQGVTAGGSLALAAGNNLSLESSLTTTHPYAWSNSLTGTQVQGITLSAGNGMSLMAGNDLSLSATTLRAGGNASLQAGNDLTVGAVQSGTRWKTETTSSSIDAGGSLLLQAGHDLGVQASTLKSGGDMGVLAGHDLSLTATTNGSATKVTHDVTTLDAGGSLAVAAGHDATLEGTQLKAAGTAAIQAGNDLTLTTVTDSQTSTANWKEGKKKITQTTTDETVRGVTLEAGKGVQIAAGHDVNLESATVNTTGDLTVAAGHDLNLTTADETHTVVTDTKKKKGGLLSSKTTTTHDEVSETYAIGTGLTGANVNLIAGNDLNATAAKVSSDGAIALSAGHDVNLMAGEDVYDEGHSRTVTRSGMTRGTLPADWNYQKQTKANADVSEDHVAIGTTLSGDSVTVSARHDINTEAAQIAGTHDVTLAAGNNLNIGTALSTHAEGHEQKVSTSGFIQDGLHVTIGNQKQKGTLDVTQVDATGSLVGSTDGRVTLAAGQDVHITGSDVISHAGTSIVGQNVTIDAGLGSVDTRQTQSVHSGGINVGLTGGAVATAQGIYGSAHAASQTDDDRLKALYAARAAYGVYDAVYGNDDQDSNGSNGLSVRIGLGASTVNSHTNSHDDTTGASHIRSDGDVSIAAGNGDLNVIGSAISGKDVALAATGDLNLISQRETHSQNSGSANASGELGFSIGSQTGFYVTASVGKGIAHGNGSTNANTSVNASETLTLLSGNDTNILGAQARGQTVVAAIGGDLNIASQQATNDYASQYWQVGGTFVYGYGSQVNIAAGKTTSNYKSVDEVSGIGAGSGGFNIYVGGNTDLKGGVIASSSETSKNVLNTGSISFSDIENKAEYHSASASVSAGGGNFSGSIGLPQSKDTASTTRAGVADGALIVRNQPDTDLSALDRKPDIDAGGLKPIDEKKLAQDQEAFQVATQLGFSITKDIVKSQRDEAYSRLQDASSDMQAATNDDERAAASAKRDAALSDLNHWTDGGSYKIAADVLVGTVSAYLGGGKAVAGAAGAAANDEFLTAISVGLQRNGIDADKAESSGLMTLAAIGLGYGVGTVVGSGSTGAATGDAAQTYGFYDYRDGKVQTLKWAHDSLTALTGGDDAVSAARQHIIDEAIKNGADPVALAAALTAPGVSEDLNGLAVVEATSYKMYGGTSFNDLSDSQKSAVLEAIGGTVTVGPIEHQGQGADVADSAASPTSQGSSADAISGNIREAAGSALTYVVVSGEKGVEKAVNWVGADNAEALGYAVALATSGPAKFGFGLILDKSGVTGQIQAVKQEYLVDPAANWIGAYGFNAQTPEQLNAVHPASNTVASVGVDSVLAMVGGAIKDSAKSIVQQSNGFSDKVGSAEESILNGVDRPTAKQSEVDVGKDLGEGARPQVSYKDGEEVKYGTPGSVRPDWCQGTTCSVEVKNYNLTTNEQGLISSITTQAKQRVDNLPEGMVQKVVIDIRGQNVDSDQVRRITKAIVEKSGGVIKAEDIQFKR</sequence>
<organism evidence="3 4">
    <name type="scientific">Luteibacter pinisoli</name>
    <dbReference type="NCBI Taxonomy" id="2589080"/>
    <lineage>
        <taxon>Bacteria</taxon>
        <taxon>Pseudomonadati</taxon>
        <taxon>Pseudomonadota</taxon>
        <taxon>Gammaproteobacteria</taxon>
        <taxon>Lysobacterales</taxon>
        <taxon>Rhodanobacteraceae</taxon>
        <taxon>Luteibacter</taxon>
    </lineage>
</organism>
<evidence type="ECO:0000313" key="3">
    <source>
        <dbReference type="EMBL" id="QDE40906.1"/>
    </source>
</evidence>
<reference evidence="3 4" key="1">
    <citation type="submission" date="2019-06" db="EMBL/GenBank/DDBJ databases">
        <title>A complete genome sequence for Luteibacter pinisoli MAH-14.</title>
        <authorList>
            <person name="Baltrus D.A."/>
        </authorList>
    </citation>
    <scope>NUCLEOTIDE SEQUENCE [LARGE SCALE GENOMIC DNA]</scope>
    <source>
        <strain evidence="3 4">MAH-14</strain>
    </source>
</reference>
<dbReference type="GO" id="GO:0003824">
    <property type="term" value="F:catalytic activity"/>
    <property type="evidence" value="ECO:0007669"/>
    <property type="project" value="UniProtKB-ARBA"/>
</dbReference>
<dbReference type="Pfam" id="PF05860">
    <property type="entry name" value="TPS"/>
    <property type="match status" value="1"/>
</dbReference>
<dbReference type="InterPro" id="IPR011050">
    <property type="entry name" value="Pectin_lyase_fold/virulence"/>
</dbReference>
<dbReference type="SUPFAM" id="SSF51126">
    <property type="entry name" value="Pectin lyase-like"/>
    <property type="match status" value="1"/>
</dbReference>
<dbReference type="RefSeq" id="WP_139984831.1">
    <property type="nucleotide sequence ID" value="NZ_CP041046.1"/>
</dbReference>
<gene>
    <name evidence="3" type="ORF">FIV34_17655</name>
</gene>
<name>A0A4Y5Z7G7_9GAMM</name>
<feature type="domain" description="Filamentous haemagglutinin FhaB/tRNA nuclease CdiA-like TPS" evidence="2">
    <location>
        <begin position="59"/>
        <end position="179"/>
    </location>
</feature>
<dbReference type="KEGG" id="lpy:FIV34_17655"/>
<keyword evidence="4" id="KW-1185">Reference proteome</keyword>
<evidence type="ECO:0000313" key="4">
    <source>
        <dbReference type="Proteomes" id="UP000316093"/>
    </source>
</evidence>
<dbReference type="Gene3D" id="2.160.20.10">
    <property type="entry name" value="Single-stranded right-handed beta-helix, Pectin lyase-like"/>
    <property type="match status" value="1"/>
</dbReference>
<dbReference type="Proteomes" id="UP000316093">
    <property type="component" value="Chromosome"/>
</dbReference>
<dbReference type="Pfam" id="PF05594">
    <property type="entry name" value="Fil_haemagg"/>
    <property type="match status" value="15"/>
</dbReference>
<dbReference type="InterPro" id="IPR025157">
    <property type="entry name" value="Hemagglutinin_rpt"/>
</dbReference>
<proteinExistence type="predicted"/>
<evidence type="ECO:0000259" key="2">
    <source>
        <dbReference type="SMART" id="SM00912"/>
    </source>
</evidence>
<dbReference type="InterPro" id="IPR012334">
    <property type="entry name" value="Pectin_lyas_fold"/>
</dbReference>
<evidence type="ECO:0000256" key="1">
    <source>
        <dbReference type="SAM" id="MobiDB-lite"/>
    </source>
</evidence>
<dbReference type="InterPro" id="IPR008619">
    <property type="entry name" value="Filamentous_hemagglutn_rpt"/>
</dbReference>
<dbReference type="EMBL" id="CP041046">
    <property type="protein sequence ID" value="QDE40906.1"/>
    <property type="molecule type" value="Genomic_DNA"/>
</dbReference>
<feature type="region of interest" description="Disordered" evidence="1">
    <location>
        <begin position="3837"/>
        <end position="3856"/>
    </location>
</feature>
<dbReference type="OrthoDB" id="2664633at2"/>
<dbReference type="Pfam" id="PF13332">
    <property type="entry name" value="Fil_haemagg_2"/>
    <property type="match status" value="4"/>
</dbReference>
<dbReference type="InterPro" id="IPR008638">
    <property type="entry name" value="FhaB/CdiA-like_TPS"/>
</dbReference>
<dbReference type="InterPro" id="IPR010069">
    <property type="entry name" value="CdiA_FHA1_rpt"/>
</dbReference>
<dbReference type="NCBIfam" id="TIGR01901">
    <property type="entry name" value="adhes_NPXG"/>
    <property type="match status" value="1"/>
</dbReference>